<dbReference type="GO" id="GO:0006281">
    <property type="term" value="P:DNA repair"/>
    <property type="evidence" value="ECO:0007669"/>
    <property type="project" value="UniProtKB-KW"/>
</dbReference>
<dbReference type="Proteomes" id="UP001159370">
    <property type="component" value="Unassembled WGS sequence"/>
</dbReference>
<reference evidence="5 6" key="1">
    <citation type="journal article" date="2023" name="J. Phycol.">
        <title>Chrysosporum ovalisporum is synonymous with the true-branching cyanobacterium Umezakia natans (Nostocales/Aphanizomenonaceae).</title>
        <authorList>
            <person name="McGregor G.B."/>
            <person name="Sendall B.C."/>
            <person name="Niiyama Y."/>
            <person name="Tuji A."/>
            <person name="Willis A."/>
        </authorList>
    </citation>
    <scope>NUCLEOTIDE SEQUENCE [LARGE SCALE GENOMIC DNA]</scope>
    <source>
        <strain evidence="5 6">FSS-62</strain>
    </source>
</reference>
<keyword evidence="2" id="KW-0378">Hydrolase</keyword>
<dbReference type="GO" id="GO:0004386">
    <property type="term" value="F:helicase activity"/>
    <property type="evidence" value="ECO:0007669"/>
    <property type="project" value="UniProtKB-KW"/>
</dbReference>
<dbReference type="Pfam" id="PF12705">
    <property type="entry name" value="PDDEXK_1"/>
    <property type="match status" value="1"/>
</dbReference>
<dbReference type="Gene3D" id="3.90.320.10">
    <property type="match status" value="1"/>
</dbReference>
<keyword evidence="2" id="KW-0547">Nucleotide-binding</keyword>
<evidence type="ECO:0000259" key="4">
    <source>
        <dbReference type="Pfam" id="PF12705"/>
    </source>
</evidence>
<protein>
    <submittedName>
        <fullName evidence="5">PD-(D/E)XK nuclease family protein</fullName>
    </submittedName>
</protein>
<sequence length="294" mass="34158">MSFPNRPFASYHLWSLVAPATGQERWHCQMRRGFIKARQHEPQVKALLGRATAPQLIGILAQKGVYEFHHNRHLLNQSDGVDRVAQLLKLSTSTEQVQQRVLRILQKYHNAPLLLNKHIIQLTRGDEGFPKPIFVEQKDCHFRLYAAMDCIFWESDRTLHILDFKTGKSSFDRRQALVYLLAARYLYPGIEAVASFYNLEMCKESDLISINNGELESLKFDLANIANKHQYDLQKYHEKTSNFSKIFPPNPGNHCRFCQFNSICDFSKKTSYFPTLPSFISHEGQRSKRENKNI</sequence>
<feature type="domain" description="PD-(D/E)XK endonuclease-like" evidence="4">
    <location>
        <begin position="56"/>
        <end position="265"/>
    </location>
</feature>
<proteinExistence type="predicted"/>
<gene>
    <name evidence="5" type="ORF">NWP23_01080</name>
</gene>
<keyword evidence="1" id="KW-0227">DNA damage</keyword>
<keyword evidence="2" id="KW-0347">Helicase</keyword>
<comment type="caution">
    <text evidence="5">The sequence shown here is derived from an EMBL/GenBank/DDBJ whole genome shotgun (WGS) entry which is preliminary data.</text>
</comment>
<evidence type="ECO:0000256" key="1">
    <source>
        <dbReference type="ARBA" id="ARBA00022763"/>
    </source>
</evidence>
<organism evidence="5 6">
    <name type="scientific">Umezakia ovalisporum FSS-62</name>
    <dbReference type="NCBI Taxonomy" id="2971776"/>
    <lineage>
        <taxon>Bacteria</taxon>
        <taxon>Bacillati</taxon>
        <taxon>Cyanobacteriota</taxon>
        <taxon>Cyanophyceae</taxon>
        <taxon>Nostocales</taxon>
        <taxon>Nodulariaceae</taxon>
        <taxon>Umezakia</taxon>
    </lineage>
</organism>
<evidence type="ECO:0000256" key="3">
    <source>
        <dbReference type="ARBA" id="ARBA00023204"/>
    </source>
</evidence>
<accession>A0AA43GV81</accession>
<keyword evidence="3" id="KW-0234">DNA repair</keyword>
<dbReference type="InterPro" id="IPR038726">
    <property type="entry name" value="PDDEXK_AddAB-type"/>
</dbReference>
<dbReference type="AlphaFoldDB" id="A0AA43GV81"/>
<name>A0AA43GV81_9CYAN</name>
<evidence type="ECO:0000313" key="5">
    <source>
        <dbReference type="EMBL" id="MDH6062408.1"/>
    </source>
</evidence>
<dbReference type="EMBL" id="JANQDL010000009">
    <property type="protein sequence ID" value="MDH6062408.1"/>
    <property type="molecule type" value="Genomic_DNA"/>
</dbReference>
<dbReference type="RefSeq" id="WP_280657063.1">
    <property type="nucleotide sequence ID" value="NZ_JANQDL010000009.1"/>
</dbReference>
<keyword evidence="2" id="KW-0067">ATP-binding</keyword>
<evidence type="ECO:0000313" key="6">
    <source>
        <dbReference type="Proteomes" id="UP001159370"/>
    </source>
</evidence>
<dbReference type="InterPro" id="IPR011604">
    <property type="entry name" value="PDDEXK-like_dom_sf"/>
</dbReference>
<evidence type="ECO:0000256" key="2">
    <source>
        <dbReference type="ARBA" id="ARBA00022806"/>
    </source>
</evidence>